<dbReference type="SMART" id="SM00062">
    <property type="entry name" value="PBPb"/>
    <property type="match status" value="1"/>
</dbReference>
<dbReference type="SUPFAM" id="SSF53850">
    <property type="entry name" value="Periplasmic binding protein-like II"/>
    <property type="match status" value="1"/>
</dbReference>
<dbReference type="Pfam" id="PF00497">
    <property type="entry name" value="SBP_bac_3"/>
    <property type="match status" value="1"/>
</dbReference>
<dbReference type="Gene3D" id="3.40.190.10">
    <property type="entry name" value="Periplasmic binding protein-like II"/>
    <property type="match status" value="2"/>
</dbReference>
<protein>
    <recommendedName>
        <fullName evidence="3">Solute-binding protein family 3/N-terminal domain-containing protein</fullName>
    </recommendedName>
</protein>
<dbReference type="AlphaFoldDB" id="A0A5K7YLV6"/>
<dbReference type="EMBL" id="AP021874">
    <property type="protein sequence ID" value="BBO67821.1"/>
    <property type="molecule type" value="Genomic_DNA"/>
</dbReference>
<gene>
    <name evidence="4" type="ORF">DSCA_17510</name>
</gene>
<feature type="signal peptide" evidence="2">
    <location>
        <begin position="1"/>
        <end position="20"/>
    </location>
</feature>
<dbReference type="RefSeq" id="WP_155316042.1">
    <property type="nucleotide sequence ID" value="NZ_AP021874.1"/>
</dbReference>
<dbReference type="KEGG" id="dalk:DSCA_17510"/>
<sequence>MKKIIILATAVLLIAMNAQCETITIVADEFCPYNCEPSSSEPGYMIEAAVEILGAAGHQVNYSLLDWDQAVEEAGAGKYNAVVGAAKEDAPGFIFPEEPMGGASNAFYTRKDDNWTYSGEASLKGKKIVGITSYTYDDKVDALIASNGMYVDSLEQALEALLSGKADILPENQYVMSMFTMKNFISDAIRKAGDVDGGESMVYVAFSPANPKSKEYADTLTRGLKKMKTDGTWGKLIEKYGLSF</sequence>
<dbReference type="PANTHER" id="PTHR35936">
    <property type="entry name" value="MEMBRANE-BOUND LYTIC MUREIN TRANSGLYCOSYLASE F"/>
    <property type="match status" value="1"/>
</dbReference>
<organism evidence="4 5">
    <name type="scientific">Desulfosarcina alkanivorans</name>
    <dbReference type="NCBI Taxonomy" id="571177"/>
    <lineage>
        <taxon>Bacteria</taxon>
        <taxon>Pseudomonadati</taxon>
        <taxon>Thermodesulfobacteriota</taxon>
        <taxon>Desulfobacteria</taxon>
        <taxon>Desulfobacterales</taxon>
        <taxon>Desulfosarcinaceae</taxon>
        <taxon>Desulfosarcina</taxon>
    </lineage>
</organism>
<keyword evidence="1 2" id="KW-0732">Signal</keyword>
<evidence type="ECO:0000259" key="3">
    <source>
        <dbReference type="SMART" id="SM00062"/>
    </source>
</evidence>
<name>A0A5K7YLV6_9BACT</name>
<proteinExistence type="predicted"/>
<accession>A0A5K7YLV6</accession>
<feature type="domain" description="Solute-binding protein family 3/N-terminal" evidence="3">
    <location>
        <begin position="22"/>
        <end position="244"/>
    </location>
</feature>
<dbReference type="InterPro" id="IPR001638">
    <property type="entry name" value="Solute-binding_3/MltF_N"/>
</dbReference>
<evidence type="ECO:0000256" key="1">
    <source>
        <dbReference type="ARBA" id="ARBA00022729"/>
    </source>
</evidence>
<dbReference type="PANTHER" id="PTHR35936:SF25">
    <property type="entry name" value="ABC TRANSPORTER SUBSTRATE-BINDING PROTEIN"/>
    <property type="match status" value="1"/>
</dbReference>
<evidence type="ECO:0000313" key="4">
    <source>
        <dbReference type="EMBL" id="BBO67821.1"/>
    </source>
</evidence>
<dbReference type="OrthoDB" id="5421182at2"/>
<dbReference type="Proteomes" id="UP000427906">
    <property type="component" value="Chromosome"/>
</dbReference>
<evidence type="ECO:0000313" key="5">
    <source>
        <dbReference type="Proteomes" id="UP000427906"/>
    </source>
</evidence>
<evidence type="ECO:0000256" key="2">
    <source>
        <dbReference type="SAM" id="SignalP"/>
    </source>
</evidence>
<feature type="chain" id="PRO_5024293964" description="Solute-binding protein family 3/N-terminal domain-containing protein" evidence="2">
    <location>
        <begin position="21"/>
        <end position="244"/>
    </location>
</feature>
<reference evidence="4 5" key="1">
    <citation type="submission" date="2019-11" db="EMBL/GenBank/DDBJ databases">
        <title>Comparative genomics of hydrocarbon-degrading Desulfosarcina strains.</title>
        <authorList>
            <person name="Watanabe M."/>
            <person name="Kojima H."/>
            <person name="Fukui M."/>
        </authorList>
    </citation>
    <scope>NUCLEOTIDE SEQUENCE [LARGE SCALE GENOMIC DNA]</scope>
    <source>
        <strain evidence="4 5">PL12</strain>
    </source>
</reference>
<keyword evidence="5" id="KW-1185">Reference proteome</keyword>